<name>A0A418NK44_9SPHN</name>
<accession>A0A418NK44</accession>
<gene>
    <name evidence="2" type="ORF">D2V04_06810</name>
</gene>
<protein>
    <submittedName>
        <fullName evidence="2">DUF983 domain-containing protein</fullName>
    </submittedName>
</protein>
<proteinExistence type="predicted"/>
<feature type="transmembrane region" description="Helical" evidence="1">
    <location>
        <begin position="60"/>
        <end position="80"/>
    </location>
</feature>
<organism evidence="2 3">
    <name type="scientific">Pelagerythrobacter aerophilus</name>
    <dbReference type="NCBI Taxonomy" id="2306995"/>
    <lineage>
        <taxon>Bacteria</taxon>
        <taxon>Pseudomonadati</taxon>
        <taxon>Pseudomonadota</taxon>
        <taxon>Alphaproteobacteria</taxon>
        <taxon>Sphingomonadales</taxon>
        <taxon>Erythrobacteraceae</taxon>
        <taxon>Pelagerythrobacter</taxon>
    </lineage>
</organism>
<dbReference type="Pfam" id="PF06170">
    <property type="entry name" value="DUF983"/>
    <property type="match status" value="1"/>
</dbReference>
<comment type="caution">
    <text evidence="2">The sequence shown here is derived from an EMBL/GenBank/DDBJ whole genome shotgun (WGS) entry which is preliminary data.</text>
</comment>
<keyword evidence="1" id="KW-0472">Membrane</keyword>
<keyword evidence="1" id="KW-1133">Transmembrane helix</keyword>
<evidence type="ECO:0000313" key="2">
    <source>
        <dbReference type="EMBL" id="RIV79665.1"/>
    </source>
</evidence>
<dbReference type="AlphaFoldDB" id="A0A418NK44"/>
<dbReference type="EMBL" id="QXFK01000014">
    <property type="protein sequence ID" value="RIV79665.1"/>
    <property type="molecule type" value="Genomic_DNA"/>
</dbReference>
<dbReference type="OrthoDB" id="9799456at2"/>
<reference evidence="2 3" key="1">
    <citation type="submission" date="2018-08" db="EMBL/GenBank/DDBJ databases">
        <title>Altererythrobacter sp.Ery1 and Ery12, the genome sequencing of novel strains in genus Alterythrobacter.</title>
        <authorList>
            <person name="Cheng H."/>
            <person name="Wu Y.-H."/>
            <person name="Fang C."/>
            <person name="Xu X.-W."/>
        </authorList>
    </citation>
    <scope>NUCLEOTIDE SEQUENCE [LARGE SCALE GENOMIC DNA]</scope>
    <source>
        <strain evidence="2 3">Ery1</strain>
    </source>
</reference>
<dbReference type="InterPro" id="IPR009325">
    <property type="entry name" value="DUF983"/>
</dbReference>
<dbReference type="Proteomes" id="UP000285092">
    <property type="component" value="Unassembled WGS sequence"/>
</dbReference>
<keyword evidence="3" id="KW-1185">Reference proteome</keyword>
<evidence type="ECO:0000313" key="3">
    <source>
        <dbReference type="Proteomes" id="UP000285092"/>
    </source>
</evidence>
<dbReference type="RefSeq" id="WP_119512497.1">
    <property type="nucleotide sequence ID" value="NZ_QXFK01000014.1"/>
</dbReference>
<evidence type="ECO:0000256" key="1">
    <source>
        <dbReference type="SAM" id="Phobius"/>
    </source>
</evidence>
<sequence>MDQREPQSEKGQPGIAAAALFGLCPRCGGKTLFAGGLRFADKCGACELDYGTFNVGDGPAAFLTLLIGAAVTALAISVELAFRPPLWLHALMWVPVTTLAVIFGLRVAKAALLASEFRNRAKEAGSREL</sequence>
<feature type="transmembrane region" description="Helical" evidence="1">
    <location>
        <begin position="86"/>
        <end position="108"/>
    </location>
</feature>
<keyword evidence="1" id="KW-0812">Transmembrane</keyword>